<evidence type="ECO:0000313" key="3">
    <source>
        <dbReference type="Proteomes" id="UP001187192"/>
    </source>
</evidence>
<proteinExistence type="predicted"/>
<gene>
    <name evidence="2" type="ORF">TIFTF001_045201</name>
</gene>
<reference evidence="2" key="1">
    <citation type="submission" date="2023-07" db="EMBL/GenBank/DDBJ databases">
        <title>draft genome sequence of fig (Ficus carica).</title>
        <authorList>
            <person name="Takahashi T."/>
            <person name="Nishimura K."/>
        </authorList>
    </citation>
    <scope>NUCLEOTIDE SEQUENCE</scope>
</reference>
<feature type="region of interest" description="Disordered" evidence="1">
    <location>
        <begin position="389"/>
        <end position="414"/>
    </location>
</feature>
<feature type="compositionally biased region" description="Basic and acidic residues" evidence="1">
    <location>
        <begin position="76"/>
        <end position="90"/>
    </location>
</feature>
<comment type="caution">
    <text evidence="2">The sequence shown here is derived from an EMBL/GenBank/DDBJ whole genome shotgun (WGS) entry which is preliminary data.</text>
</comment>
<keyword evidence="3" id="KW-1185">Reference proteome</keyword>
<evidence type="ECO:0000256" key="1">
    <source>
        <dbReference type="SAM" id="MobiDB-lite"/>
    </source>
</evidence>
<protein>
    <submittedName>
        <fullName evidence="2">Uncharacterized protein</fullName>
    </submittedName>
</protein>
<feature type="compositionally biased region" description="Basic residues" evidence="1">
    <location>
        <begin position="60"/>
        <end position="73"/>
    </location>
</feature>
<evidence type="ECO:0000313" key="2">
    <source>
        <dbReference type="EMBL" id="GMN19541.1"/>
    </source>
</evidence>
<accession>A0AA88CK53</accession>
<name>A0AA88CK53_FICCA</name>
<dbReference type="AlphaFoldDB" id="A0AA88CK53"/>
<sequence length="436" mass="49969">MPPPIEESEDGDKKKFDSSLKQKDILFWNDLHSANDMLLNLQDIWCRKKVDSSSKQKVDWKHHHPPKNLKKATRSLMKEGRFEFEAESRLESPQPTEESEDGDKLILGGYLVQEEGRFEFEAKDRLEAPPPTKESNDGDKIVLGYLMQEEGRFEFEAEDRLEAPSSIEESEDGDKLLLDRSEFKAEGRLKVPPPTKKSVDGDKRYALESLGYLVQEECQFEFEAECRLEASPLIEEFEDGDKLVLESRFEFEVEGRLEAPLLIEESEDDDKLVLGYMVQEECQFEFEAEGRLDVPPPTEESEDDDKLVLALESPGYLVLDRSSLRGRYALKSPGYLVQEEGQFEFETEGRLDVPLTTEESEDNDKVDLSLKQKVNWKCLHPSKSLKMAKKEGRFEAPPLTEESEDGDKISSAEPICTPWTICPSVDDMPLNLIWLK</sequence>
<organism evidence="2 3">
    <name type="scientific">Ficus carica</name>
    <name type="common">Common fig</name>
    <dbReference type="NCBI Taxonomy" id="3494"/>
    <lineage>
        <taxon>Eukaryota</taxon>
        <taxon>Viridiplantae</taxon>
        <taxon>Streptophyta</taxon>
        <taxon>Embryophyta</taxon>
        <taxon>Tracheophyta</taxon>
        <taxon>Spermatophyta</taxon>
        <taxon>Magnoliopsida</taxon>
        <taxon>eudicotyledons</taxon>
        <taxon>Gunneridae</taxon>
        <taxon>Pentapetalae</taxon>
        <taxon>rosids</taxon>
        <taxon>fabids</taxon>
        <taxon>Rosales</taxon>
        <taxon>Moraceae</taxon>
        <taxon>Ficeae</taxon>
        <taxon>Ficus</taxon>
    </lineage>
</organism>
<feature type="region of interest" description="Disordered" evidence="1">
    <location>
        <begin position="53"/>
        <end position="104"/>
    </location>
</feature>
<dbReference type="EMBL" id="BTGU01003794">
    <property type="protein sequence ID" value="GMN19541.1"/>
    <property type="molecule type" value="Genomic_DNA"/>
</dbReference>
<dbReference type="Proteomes" id="UP001187192">
    <property type="component" value="Unassembled WGS sequence"/>
</dbReference>